<feature type="domain" description="N-acetyltransferase" evidence="1">
    <location>
        <begin position="134"/>
        <end position="276"/>
    </location>
</feature>
<dbReference type="GO" id="GO:0016747">
    <property type="term" value="F:acyltransferase activity, transferring groups other than amino-acyl groups"/>
    <property type="evidence" value="ECO:0007669"/>
    <property type="project" value="InterPro"/>
</dbReference>
<keyword evidence="3" id="KW-1185">Reference proteome</keyword>
<dbReference type="Gene3D" id="3.40.630.30">
    <property type="match status" value="1"/>
</dbReference>
<dbReference type="Proteomes" id="UP000597444">
    <property type="component" value="Unassembled WGS sequence"/>
</dbReference>
<dbReference type="InterPro" id="IPR016181">
    <property type="entry name" value="Acyl_CoA_acyltransferase"/>
</dbReference>
<name>A0A8J3MXK0_9CHLR</name>
<evidence type="ECO:0000259" key="1">
    <source>
        <dbReference type="PROSITE" id="PS51186"/>
    </source>
</evidence>
<proteinExistence type="predicted"/>
<comment type="caution">
    <text evidence="2">The sequence shown here is derived from an EMBL/GenBank/DDBJ whole genome shotgun (WGS) entry which is preliminary data.</text>
</comment>
<dbReference type="AlphaFoldDB" id="A0A8J3MXK0"/>
<dbReference type="SUPFAM" id="SSF55729">
    <property type="entry name" value="Acyl-CoA N-acyltransferases (Nat)"/>
    <property type="match status" value="1"/>
</dbReference>
<evidence type="ECO:0000313" key="2">
    <source>
        <dbReference type="EMBL" id="GHO91059.1"/>
    </source>
</evidence>
<dbReference type="Pfam" id="PF00583">
    <property type="entry name" value="Acetyltransf_1"/>
    <property type="match status" value="1"/>
</dbReference>
<dbReference type="CDD" id="cd04301">
    <property type="entry name" value="NAT_SF"/>
    <property type="match status" value="1"/>
</dbReference>
<gene>
    <name evidence="2" type="ORF">KSF_011070</name>
</gene>
<dbReference type="EMBL" id="BNJK01000001">
    <property type="protein sequence ID" value="GHO91059.1"/>
    <property type="molecule type" value="Genomic_DNA"/>
</dbReference>
<dbReference type="RefSeq" id="WP_220201979.1">
    <property type="nucleotide sequence ID" value="NZ_BNJK01000001.1"/>
</dbReference>
<dbReference type="PROSITE" id="PS51186">
    <property type="entry name" value="GNAT"/>
    <property type="match status" value="1"/>
</dbReference>
<sequence length="276" mass="31622">MNVVLQDFSPVQISLALDANHIAFWRLFFSRFPQAKLHDNSGILWFETGIRHDIFNRVLQTNLYPNTAPISIEQVSTYFQQRRIPFLWHLGPSSQPINLKPLLENCGLIHYETEPGMAVDLDNINEQFSATPLLTTQRVTTKEQLEQWIRVWEYESSEEVICLWQKFYLNIYQENSLHLYLGTLHDKPVATSGVFFGGGVASIGPVATLPEYRRQGIGAAMTLTALQQARHYGYRIAVLTASLMGFNVYQRIGFQKYCTFSTYLWHPAYPGNLGNP</sequence>
<protein>
    <recommendedName>
        <fullName evidence="1">N-acetyltransferase domain-containing protein</fullName>
    </recommendedName>
</protein>
<dbReference type="InterPro" id="IPR000182">
    <property type="entry name" value="GNAT_dom"/>
</dbReference>
<reference evidence="2" key="1">
    <citation type="submission" date="2020-10" db="EMBL/GenBank/DDBJ databases">
        <title>Taxonomic study of unclassified bacteria belonging to the class Ktedonobacteria.</title>
        <authorList>
            <person name="Yabe S."/>
            <person name="Wang C.M."/>
            <person name="Zheng Y."/>
            <person name="Sakai Y."/>
            <person name="Cavaletti L."/>
            <person name="Monciardini P."/>
            <person name="Donadio S."/>
        </authorList>
    </citation>
    <scope>NUCLEOTIDE SEQUENCE</scope>
    <source>
        <strain evidence="2">ID150040</strain>
    </source>
</reference>
<organism evidence="2 3">
    <name type="scientific">Reticulibacter mediterranei</name>
    <dbReference type="NCBI Taxonomy" id="2778369"/>
    <lineage>
        <taxon>Bacteria</taxon>
        <taxon>Bacillati</taxon>
        <taxon>Chloroflexota</taxon>
        <taxon>Ktedonobacteria</taxon>
        <taxon>Ktedonobacterales</taxon>
        <taxon>Reticulibacteraceae</taxon>
        <taxon>Reticulibacter</taxon>
    </lineage>
</organism>
<accession>A0A8J3MXK0</accession>
<evidence type="ECO:0000313" key="3">
    <source>
        <dbReference type="Proteomes" id="UP000597444"/>
    </source>
</evidence>